<evidence type="ECO:0000313" key="2">
    <source>
        <dbReference type="WBParaSite" id="L893_g16468.t1"/>
    </source>
</evidence>
<accession>A0A1I7YHM6</accession>
<protein>
    <submittedName>
        <fullName evidence="2">Uncharacterized protein</fullName>
    </submittedName>
</protein>
<organism evidence="1 2">
    <name type="scientific">Steinernema glaseri</name>
    <dbReference type="NCBI Taxonomy" id="37863"/>
    <lineage>
        <taxon>Eukaryota</taxon>
        <taxon>Metazoa</taxon>
        <taxon>Ecdysozoa</taxon>
        <taxon>Nematoda</taxon>
        <taxon>Chromadorea</taxon>
        <taxon>Rhabditida</taxon>
        <taxon>Tylenchina</taxon>
        <taxon>Panagrolaimomorpha</taxon>
        <taxon>Strongyloidoidea</taxon>
        <taxon>Steinernematidae</taxon>
        <taxon>Steinernema</taxon>
    </lineage>
</organism>
<proteinExistence type="predicted"/>
<keyword evidence="1" id="KW-1185">Reference proteome</keyword>
<sequence length="71" mass="8200">MISTCDPKPRCYQHFYPKLSFISVWRHPQSRAKCKSSQMRTSAIVNSIIYRRALHLGSWTSASPFPQSAAW</sequence>
<dbReference type="Proteomes" id="UP000095287">
    <property type="component" value="Unplaced"/>
</dbReference>
<reference evidence="2" key="1">
    <citation type="submission" date="2016-11" db="UniProtKB">
        <authorList>
            <consortium name="WormBaseParasite"/>
        </authorList>
    </citation>
    <scope>IDENTIFICATION</scope>
</reference>
<dbReference type="WBParaSite" id="L893_g16468.t1">
    <property type="protein sequence ID" value="L893_g16468.t1"/>
    <property type="gene ID" value="L893_g16468"/>
</dbReference>
<name>A0A1I7YHM6_9BILA</name>
<evidence type="ECO:0000313" key="1">
    <source>
        <dbReference type="Proteomes" id="UP000095287"/>
    </source>
</evidence>
<dbReference type="AlphaFoldDB" id="A0A1I7YHM6"/>